<dbReference type="EMBL" id="OL829978">
    <property type="protein sequence ID" value="UMO76225.1"/>
    <property type="molecule type" value="Genomic_DNA"/>
</dbReference>
<keyword evidence="2" id="KW-0472">Membrane</keyword>
<gene>
    <name evidence="3" type="primary">35</name>
    <name evidence="3" type="ORF">SEA_TOMAS_35</name>
</gene>
<feature type="transmembrane region" description="Helical" evidence="2">
    <location>
        <begin position="107"/>
        <end position="126"/>
    </location>
</feature>
<dbReference type="Proteomes" id="UP001202581">
    <property type="component" value="Segment"/>
</dbReference>
<feature type="transmembrane region" description="Helical" evidence="2">
    <location>
        <begin position="46"/>
        <end position="66"/>
    </location>
</feature>
<evidence type="ECO:0000313" key="3">
    <source>
        <dbReference type="EMBL" id="UMO76225.1"/>
    </source>
</evidence>
<proteinExistence type="predicted"/>
<feature type="transmembrane region" description="Helical" evidence="2">
    <location>
        <begin position="12"/>
        <end position="34"/>
    </location>
</feature>
<dbReference type="KEGG" id="vg:77926754"/>
<feature type="compositionally biased region" description="Basic and acidic residues" evidence="1">
    <location>
        <begin position="197"/>
        <end position="215"/>
    </location>
</feature>
<sequence length="294" mass="32606">MDKPNFKRLLDWRGSVSFGAVLIVALALSWWSLYSLAVTFYGVPQILAIGVSIAFDGAALFVADLASKYARTEDSGMATKLATYLFVGASVYLNVEHAILLNYGIPGMVLFGAPPVIAGILFELYLRFVHRSEMRALGLVPKRMPVFGKVSWMIFPMKTFVGFKNVVFFRLNEVVTNVTGESLSRKKDKRDKKKDKVSRDIGTNKRDMSRDSDKTVVTKKDSVTDIVTVVGTEIPKRTKSVTGDNVTKSVSLLVRELWEEGTRDKAELRKIISDIKGQSVPANTISKAVSRLDT</sequence>
<protein>
    <submittedName>
        <fullName evidence="3">Membrane protein</fullName>
    </submittedName>
</protein>
<name>A0AA49BSX1_9CAUD</name>
<keyword evidence="4" id="KW-1185">Reference proteome</keyword>
<evidence type="ECO:0000256" key="2">
    <source>
        <dbReference type="SAM" id="Phobius"/>
    </source>
</evidence>
<evidence type="ECO:0000313" key="4">
    <source>
        <dbReference type="Proteomes" id="UP001202581"/>
    </source>
</evidence>
<organism evidence="3 4">
    <name type="scientific">Streptomyces phage Tomas</name>
    <dbReference type="NCBI Taxonomy" id="2914443"/>
    <lineage>
        <taxon>Viruses</taxon>
        <taxon>Duplodnaviria</taxon>
        <taxon>Heunggongvirae</taxon>
        <taxon>Uroviricota</taxon>
        <taxon>Caudoviricetes</taxon>
        <taxon>Stanwilliamsviridae</taxon>
        <taxon>Boydwoodruffvirinae</taxon>
        <taxon>Tomasvirus</taxon>
        <taxon>Tomasvirus tomas</taxon>
    </lineage>
</organism>
<dbReference type="InterPro" id="IPR021235">
    <property type="entry name" value="DUF2637"/>
</dbReference>
<keyword evidence="2" id="KW-0812">Transmembrane</keyword>
<feature type="transmembrane region" description="Helical" evidence="2">
    <location>
        <begin position="78"/>
        <end position="95"/>
    </location>
</feature>
<reference evidence="3" key="1">
    <citation type="submission" date="2021-12" db="EMBL/GenBank/DDBJ databases">
        <authorList>
            <person name="Khadka S."/>
            <person name="Uribe D.A."/>
            <person name="Klipsch I.N."/>
            <person name="Rene S.R."/>
            <person name="Jimenez M.L."/>
            <person name="Saini B.K."/>
            <person name="Zugasti M."/>
            <person name="Bullon R.M."/>
            <person name="Sharp C.D."/>
            <person name="Kapinga K.O."/>
            <person name="Warner C.P."/>
            <person name="Sarinana J."/>
            <person name="Jimenez A."/>
            <person name="Layton S.R."/>
            <person name="Nayek S."/>
            <person name="Hughes L.E."/>
            <person name="Garlena R.A."/>
            <person name="Russell D.A."/>
            <person name="Jacobs-Sera D."/>
            <person name="Hatfull G.F."/>
        </authorList>
    </citation>
    <scope>NUCLEOTIDE SEQUENCE</scope>
</reference>
<keyword evidence="2" id="KW-1133">Transmembrane helix</keyword>
<feature type="compositionally biased region" description="Basic residues" evidence="1">
    <location>
        <begin position="186"/>
        <end position="196"/>
    </location>
</feature>
<dbReference type="Pfam" id="PF10935">
    <property type="entry name" value="DUF2637"/>
    <property type="match status" value="1"/>
</dbReference>
<feature type="region of interest" description="Disordered" evidence="1">
    <location>
        <begin position="182"/>
        <end position="215"/>
    </location>
</feature>
<dbReference type="GeneID" id="77926754"/>
<dbReference type="RefSeq" id="YP_010651163.1">
    <property type="nucleotide sequence ID" value="NC_070781.1"/>
</dbReference>
<accession>A0AA49BSX1</accession>
<evidence type="ECO:0000256" key="1">
    <source>
        <dbReference type="SAM" id="MobiDB-lite"/>
    </source>
</evidence>